<evidence type="ECO:0000313" key="4">
    <source>
        <dbReference type="Proteomes" id="UP001446205"/>
    </source>
</evidence>
<dbReference type="SUPFAM" id="SSF47413">
    <property type="entry name" value="lambda repressor-like DNA-binding domains"/>
    <property type="match status" value="1"/>
</dbReference>
<dbReference type="Pfam" id="PF01381">
    <property type="entry name" value="HTH_3"/>
    <property type="match status" value="1"/>
</dbReference>
<comment type="caution">
    <text evidence="3">The sequence shown here is derived from an EMBL/GenBank/DDBJ whole genome shotgun (WGS) entry which is preliminary data.</text>
</comment>
<dbReference type="PANTHER" id="PTHR36924">
    <property type="entry name" value="ANTITOXIN HIGA-1"/>
    <property type="match status" value="1"/>
</dbReference>
<dbReference type="Proteomes" id="UP001446205">
    <property type="component" value="Unassembled WGS sequence"/>
</dbReference>
<keyword evidence="4" id="KW-1185">Reference proteome</keyword>
<evidence type="ECO:0000313" key="3">
    <source>
        <dbReference type="EMBL" id="MEK8088670.1"/>
    </source>
</evidence>
<dbReference type="InterPro" id="IPR001387">
    <property type="entry name" value="Cro/C1-type_HTH"/>
</dbReference>
<dbReference type="NCBIfam" id="TIGR02607">
    <property type="entry name" value="antidote_HigA"/>
    <property type="match status" value="1"/>
</dbReference>
<dbReference type="InterPro" id="IPR013430">
    <property type="entry name" value="Toxin_antidote_HigA"/>
</dbReference>
<name>A0ABU9D544_9PROT</name>
<dbReference type="PANTHER" id="PTHR36924:SF1">
    <property type="entry name" value="ANTITOXIN HIGA-1"/>
    <property type="match status" value="1"/>
</dbReference>
<dbReference type="Gene3D" id="1.10.260.40">
    <property type="entry name" value="lambda repressor-like DNA-binding domains"/>
    <property type="match status" value="1"/>
</dbReference>
<dbReference type="RefSeq" id="WP_341369736.1">
    <property type="nucleotide sequence ID" value="NZ_JBBPCO010000002.1"/>
</dbReference>
<dbReference type="CDD" id="cd00093">
    <property type="entry name" value="HTH_XRE"/>
    <property type="match status" value="1"/>
</dbReference>
<sequence>MIPNNAMRPIHPGEILREEMDLLGLSARALAQALDVAPNRITGILNGARALTADTALRLARYFGTTPEFWLNLQTAYELRLTQREKGDEIARHVHPRAA</sequence>
<keyword evidence="1" id="KW-0238">DNA-binding</keyword>
<reference evidence="3 4" key="1">
    <citation type="submission" date="2024-04" db="EMBL/GenBank/DDBJ databases">
        <authorList>
            <person name="Abashina T."/>
            <person name="Shaikin A."/>
        </authorList>
    </citation>
    <scope>NUCLEOTIDE SEQUENCE [LARGE SCALE GENOMIC DNA]</scope>
    <source>
        <strain evidence="3 4">AAFK</strain>
    </source>
</reference>
<dbReference type="InterPro" id="IPR010982">
    <property type="entry name" value="Lambda_DNA-bd_dom_sf"/>
</dbReference>
<feature type="domain" description="HTH cro/C1-type" evidence="2">
    <location>
        <begin position="16"/>
        <end position="70"/>
    </location>
</feature>
<accession>A0ABU9D544</accession>
<evidence type="ECO:0000256" key="1">
    <source>
        <dbReference type="ARBA" id="ARBA00023125"/>
    </source>
</evidence>
<dbReference type="PROSITE" id="PS50943">
    <property type="entry name" value="HTH_CROC1"/>
    <property type="match status" value="1"/>
</dbReference>
<organism evidence="3 4">
    <name type="scientific">Thermithiobacillus plumbiphilus</name>
    <dbReference type="NCBI Taxonomy" id="1729899"/>
    <lineage>
        <taxon>Bacteria</taxon>
        <taxon>Pseudomonadati</taxon>
        <taxon>Pseudomonadota</taxon>
        <taxon>Acidithiobacillia</taxon>
        <taxon>Acidithiobacillales</taxon>
        <taxon>Thermithiobacillaceae</taxon>
        <taxon>Thermithiobacillus</taxon>
    </lineage>
</organism>
<proteinExistence type="predicted"/>
<gene>
    <name evidence="3" type="ORF">WOB96_02720</name>
</gene>
<dbReference type="SMART" id="SM00530">
    <property type="entry name" value="HTH_XRE"/>
    <property type="match status" value="1"/>
</dbReference>
<dbReference type="EMBL" id="JBBPCO010000002">
    <property type="protein sequence ID" value="MEK8088670.1"/>
    <property type="molecule type" value="Genomic_DNA"/>
</dbReference>
<evidence type="ECO:0000259" key="2">
    <source>
        <dbReference type="PROSITE" id="PS50943"/>
    </source>
</evidence>
<protein>
    <submittedName>
        <fullName evidence="3">HigA family addiction module antitoxin</fullName>
    </submittedName>
</protein>